<comment type="caution">
    <text evidence="2">The sequence shown here is derived from an EMBL/GenBank/DDBJ whole genome shotgun (WGS) entry which is preliminary data.</text>
</comment>
<proteinExistence type="predicted"/>
<gene>
    <name evidence="2" type="ORF">CesoFtcFv8_001376</name>
</gene>
<evidence type="ECO:0000259" key="1">
    <source>
        <dbReference type="Pfam" id="PF00078"/>
    </source>
</evidence>
<accession>A0AAN8HKP8</accession>
<name>A0AAN8HKP8_9TELE</name>
<dbReference type="AlphaFoldDB" id="A0AAN8HKP8"/>
<protein>
    <recommendedName>
        <fullName evidence="1">Reverse transcriptase domain-containing protein</fullName>
    </recommendedName>
</protein>
<dbReference type="InterPro" id="IPR043502">
    <property type="entry name" value="DNA/RNA_pol_sf"/>
</dbReference>
<dbReference type="InterPro" id="IPR000477">
    <property type="entry name" value="RT_dom"/>
</dbReference>
<dbReference type="SUPFAM" id="SSF56672">
    <property type="entry name" value="DNA/RNA polymerases"/>
    <property type="match status" value="1"/>
</dbReference>
<dbReference type="Proteomes" id="UP001335648">
    <property type="component" value="Unassembled WGS sequence"/>
</dbReference>
<dbReference type="Pfam" id="PF00078">
    <property type="entry name" value="RVT_1"/>
    <property type="match status" value="1"/>
</dbReference>
<reference evidence="2 3" key="1">
    <citation type="journal article" date="2023" name="Mol. Biol. Evol.">
        <title>Genomics of Secondarily Temperate Adaptation in the Only Non-Antarctic Icefish.</title>
        <authorList>
            <person name="Rivera-Colon A.G."/>
            <person name="Rayamajhi N."/>
            <person name="Minhas B.F."/>
            <person name="Madrigal G."/>
            <person name="Bilyk K.T."/>
            <person name="Yoon V."/>
            <person name="Hune M."/>
            <person name="Gregory S."/>
            <person name="Cheng C.H.C."/>
            <person name="Catchen J.M."/>
        </authorList>
    </citation>
    <scope>NUCLEOTIDE SEQUENCE [LARGE SCALE GENOMIC DNA]</scope>
    <source>
        <strain evidence="2">JC2023a</strain>
    </source>
</reference>
<feature type="domain" description="Reverse transcriptase" evidence="1">
    <location>
        <begin position="55"/>
        <end position="141"/>
    </location>
</feature>
<keyword evidence="3" id="KW-1185">Reference proteome</keyword>
<evidence type="ECO:0000313" key="3">
    <source>
        <dbReference type="Proteomes" id="UP001335648"/>
    </source>
</evidence>
<dbReference type="PANTHER" id="PTHR33332">
    <property type="entry name" value="REVERSE TRANSCRIPTASE DOMAIN-CONTAINING PROTEIN"/>
    <property type="match status" value="1"/>
</dbReference>
<evidence type="ECO:0000313" key="2">
    <source>
        <dbReference type="EMBL" id="KAK5915819.1"/>
    </source>
</evidence>
<organism evidence="2 3">
    <name type="scientific">Champsocephalus esox</name>
    <name type="common">pike icefish</name>
    <dbReference type="NCBI Taxonomy" id="159716"/>
    <lineage>
        <taxon>Eukaryota</taxon>
        <taxon>Metazoa</taxon>
        <taxon>Chordata</taxon>
        <taxon>Craniata</taxon>
        <taxon>Vertebrata</taxon>
        <taxon>Euteleostomi</taxon>
        <taxon>Actinopterygii</taxon>
        <taxon>Neopterygii</taxon>
        <taxon>Teleostei</taxon>
        <taxon>Neoteleostei</taxon>
        <taxon>Acanthomorphata</taxon>
        <taxon>Eupercaria</taxon>
        <taxon>Perciformes</taxon>
        <taxon>Notothenioidei</taxon>
        <taxon>Channichthyidae</taxon>
        <taxon>Champsocephalus</taxon>
    </lineage>
</organism>
<sequence>MPTALVKDCLPTPCPYMVVIINSSLAPGIVPTSFKMASVTPILKKPGLDPDDLQNHRPISNLPFLNRVPQGSVLGPLMFTIYMLPLGQIIRHHGFNFHCYADDTQLYLSTTPSSQLPPQSLINCLHDIKTWMSSNYLNLNSN</sequence>
<dbReference type="EMBL" id="JAULUE010002046">
    <property type="protein sequence ID" value="KAK5915819.1"/>
    <property type="molecule type" value="Genomic_DNA"/>
</dbReference>